<gene>
    <name evidence="1" type="ORF">QE152_g3759</name>
</gene>
<protein>
    <submittedName>
        <fullName evidence="1">Uncharacterized protein</fullName>
    </submittedName>
</protein>
<dbReference type="AlphaFoldDB" id="A0AAW1N2Z6"/>
<proteinExistence type="predicted"/>
<keyword evidence="2" id="KW-1185">Reference proteome</keyword>
<comment type="caution">
    <text evidence="1">The sequence shown here is derived from an EMBL/GenBank/DDBJ whole genome shotgun (WGS) entry which is preliminary data.</text>
</comment>
<evidence type="ECO:0000313" key="2">
    <source>
        <dbReference type="Proteomes" id="UP001458880"/>
    </source>
</evidence>
<sequence>MALRPMPDLLSDRLVKIGVCQDDRCKPQRNFLWHYDLCQIYYLIAWSRLAYAKTIDVSLNEISRLVHEGCTARQNLPNNWLSQSQLTLGGIRIEPQV</sequence>
<evidence type="ECO:0000313" key="1">
    <source>
        <dbReference type="EMBL" id="KAK9752985.1"/>
    </source>
</evidence>
<accession>A0AAW1N2Z6</accession>
<reference evidence="1 2" key="1">
    <citation type="journal article" date="2024" name="BMC Genomics">
        <title>De novo assembly and annotation of Popillia japonica's genome with initial clues to its potential as an invasive pest.</title>
        <authorList>
            <person name="Cucini C."/>
            <person name="Boschi S."/>
            <person name="Funari R."/>
            <person name="Cardaioli E."/>
            <person name="Iannotti N."/>
            <person name="Marturano G."/>
            <person name="Paoli F."/>
            <person name="Bruttini M."/>
            <person name="Carapelli A."/>
            <person name="Frati F."/>
            <person name="Nardi F."/>
        </authorList>
    </citation>
    <scope>NUCLEOTIDE SEQUENCE [LARGE SCALE GENOMIC DNA]</scope>
    <source>
        <strain evidence="1">DMR45628</strain>
    </source>
</reference>
<name>A0AAW1N2Z6_POPJA</name>
<dbReference type="Proteomes" id="UP001458880">
    <property type="component" value="Unassembled WGS sequence"/>
</dbReference>
<organism evidence="1 2">
    <name type="scientific">Popillia japonica</name>
    <name type="common">Japanese beetle</name>
    <dbReference type="NCBI Taxonomy" id="7064"/>
    <lineage>
        <taxon>Eukaryota</taxon>
        <taxon>Metazoa</taxon>
        <taxon>Ecdysozoa</taxon>
        <taxon>Arthropoda</taxon>
        <taxon>Hexapoda</taxon>
        <taxon>Insecta</taxon>
        <taxon>Pterygota</taxon>
        <taxon>Neoptera</taxon>
        <taxon>Endopterygota</taxon>
        <taxon>Coleoptera</taxon>
        <taxon>Polyphaga</taxon>
        <taxon>Scarabaeiformia</taxon>
        <taxon>Scarabaeidae</taxon>
        <taxon>Rutelinae</taxon>
        <taxon>Popillia</taxon>
    </lineage>
</organism>
<dbReference type="EMBL" id="JASPKY010000016">
    <property type="protein sequence ID" value="KAK9752985.1"/>
    <property type="molecule type" value="Genomic_DNA"/>
</dbReference>